<dbReference type="Proteomes" id="UP000626180">
    <property type="component" value="Unassembled WGS sequence"/>
</dbReference>
<accession>A0ABS0FTA1</accession>
<keyword evidence="1" id="KW-0812">Transmembrane</keyword>
<dbReference type="EMBL" id="JADMCD010000019">
    <property type="protein sequence ID" value="MBF8643587.1"/>
    <property type="molecule type" value="Genomic_DNA"/>
</dbReference>
<feature type="transmembrane region" description="Helical" evidence="1">
    <location>
        <begin position="377"/>
        <end position="394"/>
    </location>
</feature>
<evidence type="ECO:0000313" key="2">
    <source>
        <dbReference type="EMBL" id="MBF8643587.1"/>
    </source>
</evidence>
<feature type="transmembrane region" description="Helical" evidence="1">
    <location>
        <begin position="79"/>
        <end position="97"/>
    </location>
</feature>
<name>A0ABS0FTA1_PSELU</name>
<protein>
    <recommendedName>
        <fullName evidence="4">Glucosyl transferase GtrII family protein</fullName>
    </recommendedName>
</protein>
<organism evidence="2 3">
    <name type="scientific">Pseudomonas luteola</name>
    <dbReference type="NCBI Taxonomy" id="47886"/>
    <lineage>
        <taxon>Bacteria</taxon>
        <taxon>Pseudomonadati</taxon>
        <taxon>Pseudomonadota</taxon>
        <taxon>Gammaproteobacteria</taxon>
        <taxon>Pseudomonadales</taxon>
        <taxon>Pseudomonadaceae</taxon>
        <taxon>Pseudomonas</taxon>
    </lineage>
</organism>
<feature type="transmembrane region" description="Helical" evidence="1">
    <location>
        <begin position="188"/>
        <end position="215"/>
    </location>
</feature>
<feature type="transmembrane region" description="Helical" evidence="1">
    <location>
        <begin position="221"/>
        <end position="241"/>
    </location>
</feature>
<feature type="transmembrane region" description="Helical" evidence="1">
    <location>
        <begin position="103"/>
        <end position="125"/>
    </location>
</feature>
<evidence type="ECO:0008006" key="4">
    <source>
        <dbReference type="Google" id="ProtNLM"/>
    </source>
</evidence>
<proteinExistence type="predicted"/>
<feature type="transmembrane region" description="Helical" evidence="1">
    <location>
        <begin position="159"/>
        <end position="176"/>
    </location>
</feature>
<keyword evidence="1" id="KW-0472">Membrane</keyword>
<evidence type="ECO:0000313" key="3">
    <source>
        <dbReference type="Proteomes" id="UP000626180"/>
    </source>
</evidence>
<feature type="transmembrane region" description="Helical" evidence="1">
    <location>
        <begin position="311"/>
        <end position="329"/>
    </location>
</feature>
<comment type="caution">
    <text evidence="2">The sequence shown here is derived from an EMBL/GenBank/DDBJ whole genome shotgun (WGS) entry which is preliminary data.</text>
</comment>
<gene>
    <name evidence="2" type="ORF">IRZ65_23275</name>
</gene>
<keyword evidence="1" id="KW-1133">Transmembrane helix</keyword>
<feature type="transmembrane region" description="Helical" evidence="1">
    <location>
        <begin position="285"/>
        <end position="304"/>
    </location>
</feature>
<dbReference type="RefSeq" id="WP_196122346.1">
    <property type="nucleotide sequence ID" value="NZ_JADMCD010000019.1"/>
</dbReference>
<evidence type="ECO:0000256" key="1">
    <source>
        <dbReference type="SAM" id="Phobius"/>
    </source>
</evidence>
<reference evidence="2 3" key="1">
    <citation type="submission" date="2020-10" db="EMBL/GenBank/DDBJ databases">
        <title>Genome sequences of Pseudomonas isolates.</title>
        <authorList>
            <person name="Wessels L."/>
            <person name="Reich F."/>
            <person name="Hammerl J."/>
        </authorList>
    </citation>
    <scope>NUCLEOTIDE SEQUENCE [LARGE SCALE GENOMIC DNA]</scope>
    <source>
        <strain evidence="2 3">20-MO00624-0</strain>
    </source>
</reference>
<feature type="transmembrane region" description="Helical" evidence="1">
    <location>
        <begin position="20"/>
        <end position="39"/>
    </location>
</feature>
<keyword evidence="3" id="KW-1185">Reference proteome</keyword>
<sequence length="455" mass="50645">MLTNESYLWHNKKAPRSSTAISALVAINLFAIAFMLFFMRNSEPLLNPTVFAEDGVWTGMGMEHGWLQTAWNARPDYKVVLNVAMLWLAAKTSYIFTGSHIEGLAFFIAIFSYAFFAAIATLGYLATQGIISHPLRIVLYILIVMAPVGLHGNEIFGRILQIGFFLPLASIFLLMVRDQTLGIIGTITIDAILVLFVITNPVVALLVFLYAALYLLKNRNLLATIKSLAPLCLISLTYIIAVKDNVRPGSSLPIAWDQNHAVEAIVARSVLYPFVHLIYRNMTDVTSIVLLVVFITLIACALYLSRRNGKWFILAFSAASLFIYVALTFKMRGGLTTLLNGYNSTFPDRYFVGINLIAMLCFVLALSIIIESAGRNVRIACYSLLALIVFSYVWKASSIFERGRPTMVIYQDKSFGDRLCAAKKTMDGLYSQVLIEPAGWSMKIPNGELHLTRCP</sequence>
<feature type="transmembrane region" description="Helical" evidence="1">
    <location>
        <begin position="137"/>
        <end position="153"/>
    </location>
</feature>
<feature type="transmembrane region" description="Helical" evidence="1">
    <location>
        <begin position="349"/>
        <end position="370"/>
    </location>
</feature>